<keyword evidence="6 11" id="KW-0735">Signal-anchor</keyword>
<keyword evidence="4 12" id="KW-0808">Transferase</keyword>
<evidence type="ECO:0000256" key="5">
    <source>
        <dbReference type="ARBA" id="ARBA00022692"/>
    </source>
</evidence>
<accession>A0A6J7ZXN5</accession>
<dbReference type="PANTHER" id="PTHR11214:SF349">
    <property type="entry name" value="BETA-1,3-GALACTOSYLTRANSFERASE BRN"/>
    <property type="match status" value="1"/>
</dbReference>
<keyword evidence="8 11" id="KW-0333">Golgi apparatus</keyword>
<evidence type="ECO:0000256" key="6">
    <source>
        <dbReference type="ARBA" id="ARBA00022968"/>
    </source>
</evidence>
<sequence>MKERGRIEIILSYIVPRRRLVIPILLLMGVAILIFARATGEMSSLKTRSVPEFEEYTYESLLSTFHNVTQINPHKYHYIHSPIKICKANGNSEDPELLILVKSDVTHFSYRMGIRSTWGNFSINSFKLVFLLGYSSTIEALVQSENDKYHDLVQENFVDAYRNNTIKTIMAFNWAVRTCPGTKYVLFVDDDYFVNVNSVTEFLKVNATLESDLFVGFRVDNARVFRYIESQWYMTKPEYPFLHYPPYISGGAMLLSMKTAMILQNSFAYVRYLYVDDVYIGIVAYLLNINLTHSDRFVLTFASDNLDSCLAAHNYGSPDTLIQEWKIFLRRHYDYTVHIYSQQMKDILYIK</sequence>
<dbReference type="EMBL" id="CACVKT020000425">
    <property type="protein sequence ID" value="CAC5359031.1"/>
    <property type="molecule type" value="Genomic_DNA"/>
</dbReference>
<dbReference type="GO" id="GO:0006493">
    <property type="term" value="P:protein O-linked glycosylation"/>
    <property type="evidence" value="ECO:0007669"/>
    <property type="project" value="TreeGrafter"/>
</dbReference>
<name>A0A6J7ZXN5_MYTCO</name>
<evidence type="ECO:0000256" key="7">
    <source>
        <dbReference type="ARBA" id="ARBA00022989"/>
    </source>
</evidence>
<dbReference type="GO" id="GO:0016758">
    <property type="term" value="F:hexosyltransferase activity"/>
    <property type="evidence" value="ECO:0007669"/>
    <property type="project" value="InterPro"/>
</dbReference>
<evidence type="ECO:0000256" key="3">
    <source>
        <dbReference type="ARBA" id="ARBA00022676"/>
    </source>
</evidence>
<dbReference type="EC" id="2.4.1.-" evidence="11"/>
<evidence type="ECO:0000256" key="8">
    <source>
        <dbReference type="ARBA" id="ARBA00023034"/>
    </source>
</evidence>
<feature type="transmembrane region" description="Helical" evidence="11">
    <location>
        <begin position="20"/>
        <end position="38"/>
    </location>
</feature>
<reference evidence="12 13" key="1">
    <citation type="submission" date="2020-06" db="EMBL/GenBank/DDBJ databases">
        <authorList>
            <person name="Li R."/>
            <person name="Bekaert M."/>
        </authorList>
    </citation>
    <scope>NUCLEOTIDE SEQUENCE [LARGE SCALE GENOMIC DNA]</scope>
    <source>
        <strain evidence="13">wild</strain>
    </source>
</reference>
<evidence type="ECO:0000313" key="12">
    <source>
        <dbReference type="EMBL" id="CAC5359031.1"/>
    </source>
</evidence>
<dbReference type="OrthoDB" id="2139606at2759"/>
<comment type="subcellular location">
    <subcellularLocation>
        <location evidence="1 11">Golgi apparatus membrane</location>
        <topology evidence="1 11">Single-pass type II membrane protein</topology>
    </subcellularLocation>
</comment>
<dbReference type="GO" id="GO:0000139">
    <property type="term" value="C:Golgi membrane"/>
    <property type="evidence" value="ECO:0007669"/>
    <property type="project" value="UniProtKB-SubCell"/>
</dbReference>
<evidence type="ECO:0000256" key="10">
    <source>
        <dbReference type="ARBA" id="ARBA00023180"/>
    </source>
</evidence>
<dbReference type="PANTHER" id="PTHR11214">
    <property type="entry name" value="BETA-1,3-N-ACETYLGLUCOSAMINYLTRANSFERASE"/>
    <property type="match status" value="1"/>
</dbReference>
<keyword evidence="10" id="KW-0325">Glycoprotein</keyword>
<evidence type="ECO:0000256" key="9">
    <source>
        <dbReference type="ARBA" id="ARBA00023136"/>
    </source>
</evidence>
<keyword evidence="3 11" id="KW-0328">Glycosyltransferase</keyword>
<evidence type="ECO:0000256" key="1">
    <source>
        <dbReference type="ARBA" id="ARBA00004323"/>
    </source>
</evidence>
<keyword evidence="13" id="KW-1185">Reference proteome</keyword>
<dbReference type="FunFam" id="3.90.550.50:FF:000001">
    <property type="entry name" value="Hexosyltransferase"/>
    <property type="match status" value="1"/>
</dbReference>
<dbReference type="Gene3D" id="3.90.550.50">
    <property type="match status" value="1"/>
</dbReference>
<dbReference type="GO" id="GO:0008194">
    <property type="term" value="F:UDP-glycosyltransferase activity"/>
    <property type="evidence" value="ECO:0007669"/>
    <property type="project" value="TreeGrafter"/>
</dbReference>
<proteinExistence type="inferred from homology"/>
<protein>
    <recommendedName>
        <fullName evidence="11">Hexosyltransferase</fullName>
        <ecNumber evidence="11">2.4.1.-</ecNumber>
    </recommendedName>
</protein>
<dbReference type="InterPro" id="IPR029044">
    <property type="entry name" value="Nucleotide-diphossugar_trans"/>
</dbReference>
<evidence type="ECO:0000256" key="4">
    <source>
        <dbReference type="ARBA" id="ARBA00022679"/>
    </source>
</evidence>
<dbReference type="SUPFAM" id="SSF53448">
    <property type="entry name" value="Nucleotide-diphospho-sugar transferases"/>
    <property type="match status" value="1"/>
</dbReference>
<comment type="similarity">
    <text evidence="2 11">Belongs to the glycosyltransferase 31 family.</text>
</comment>
<keyword evidence="5 11" id="KW-0812">Transmembrane</keyword>
<evidence type="ECO:0000256" key="11">
    <source>
        <dbReference type="RuleBase" id="RU363063"/>
    </source>
</evidence>
<dbReference type="Pfam" id="PF01762">
    <property type="entry name" value="Galactosyl_T"/>
    <property type="match status" value="1"/>
</dbReference>
<organism evidence="12 13">
    <name type="scientific">Mytilus coruscus</name>
    <name type="common">Sea mussel</name>
    <dbReference type="NCBI Taxonomy" id="42192"/>
    <lineage>
        <taxon>Eukaryota</taxon>
        <taxon>Metazoa</taxon>
        <taxon>Spiralia</taxon>
        <taxon>Lophotrochozoa</taxon>
        <taxon>Mollusca</taxon>
        <taxon>Bivalvia</taxon>
        <taxon>Autobranchia</taxon>
        <taxon>Pteriomorphia</taxon>
        <taxon>Mytilida</taxon>
        <taxon>Mytiloidea</taxon>
        <taxon>Mytilidae</taxon>
        <taxon>Mytilinae</taxon>
        <taxon>Mytilus</taxon>
    </lineage>
</organism>
<evidence type="ECO:0000256" key="2">
    <source>
        <dbReference type="ARBA" id="ARBA00008661"/>
    </source>
</evidence>
<keyword evidence="7 11" id="KW-1133">Transmembrane helix</keyword>
<evidence type="ECO:0000313" key="13">
    <source>
        <dbReference type="Proteomes" id="UP000507470"/>
    </source>
</evidence>
<dbReference type="InterPro" id="IPR002659">
    <property type="entry name" value="Glyco_trans_31"/>
</dbReference>
<gene>
    <name evidence="12" type="ORF">MCOR_2055</name>
</gene>
<keyword evidence="9 11" id="KW-0472">Membrane</keyword>
<dbReference type="AlphaFoldDB" id="A0A6J7ZXN5"/>
<dbReference type="Proteomes" id="UP000507470">
    <property type="component" value="Unassembled WGS sequence"/>
</dbReference>